<feature type="compositionally biased region" description="Low complexity" evidence="1">
    <location>
        <begin position="587"/>
        <end position="596"/>
    </location>
</feature>
<feature type="compositionally biased region" description="Basic and acidic residues" evidence="1">
    <location>
        <begin position="1256"/>
        <end position="1277"/>
    </location>
</feature>
<feature type="compositionally biased region" description="Acidic residues" evidence="1">
    <location>
        <begin position="882"/>
        <end position="902"/>
    </location>
</feature>
<feature type="compositionally biased region" description="Basic and acidic residues" evidence="1">
    <location>
        <begin position="1197"/>
        <end position="1208"/>
    </location>
</feature>
<feature type="compositionally biased region" description="Acidic residues" evidence="1">
    <location>
        <begin position="1234"/>
        <end position="1255"/>
    </location>
</feature>
<reference evidence="3 4" key="1">
    <citation type="submission" date="2024-04" db="EMBL/GenBank/DDBJ databases">
        <title>Phyllosticta paracitricarpa is synonymous to the EU quarantine fungus P. citricarpa based on phylogenomic analyses.</title>
        <authorList>
            <consortium name="Lawrence Berkeley National Laboratory"/>
            <person name="Van Ingen-Buijs V.A."/>
            <person name="Van Westerhoven A.C."/>
            <person name="Haridas S."/>
            <person name="Skiadas P."/>
            <person name="Martin F."/>
            <person name="Groenewald J.Z."/>
            <person name="Crous P.W."/>
            <person name="Seidl M.F."/>
        </authorList>
    </citation>
    <scope>NUCLEOTIDE SEQUENCE [LARGE SCALE GENOMIC DNA]</scope>
    <source>
        <strain evidence="3 4">CBS 123374</strain>
    </source>
</reference>
<sequence length="1293" mass="139782">MESDLSSTLASIQANCKHDIVDQMMQVERHYQLCDLKSVEWARNLSCLRRLSRKRRRGAYDDEEEDDWSSNTLGHGSTNGHSDYIAVSYPWKAAAPTGLCDPATQRTTAATNVDSAAAGAWKIAVPGNPRRVDRSKVRDAVLRRAVAYAETHGTELIWIDRECVPQDEDGERENTHLHETAMQSMDLVYRWAKHPIALIFESVACQEEVDLLEALLRGSVVEVRGFDGDFTGPPPTTDDRRPKSKSKENEASSVDDDSDSDDADPETDHPRFASSVSASTISSLLALLTRLTSDPWFSRAWIFQENYCAGAKMRLLIPHSRAISKAHAVDLFGNIPHELNVRSIAFFNAATKFCLAYLADPRYVGSAQAKAQCEAIIHRAGRYNLLHRYGFVSETGSTSPTEIALQAEVKERRQRRHRHRGGGNGERKKRHATSRPFSRAMSTTILADLAARRITQPHDILAIAANCCAYDARLDTKALRSAGTVAEAAKKLAGAIVDKKKGKGKEVAIDEVYQSLSAAVLALWFLNGEVFKNMLPPPPEPQVPSEYPDITISPVGDGRGEGEESSPANDSTNADKNNDFDTSDAPLSLTLSTSLTNQQPPSKSPLPPSGTSIPPTPITSLTALSFLSRTALDSFIPPSPSSPSFRAGPLTFLKSCRFRCVQLTHSGVATRGHVWLLDERIETRGWNAPVARAAQGGRFWRRRRGGIDPLALLAAELRGRAKGKGVGGEKGARYTWLARRLDAMVAVRAAARRAAEEKRERRRAKKMGLRAASASASLKSKSGGGNPKTTKGKQQQRVDEATLARLKESVTTFDRCMADAVAEAIRDGRDLILARAWDGVEDPAAQGEDGPSSESAASKKKRKKVYRAIFVWDEMAQQQGEDGGEGGESETEDEVDEVDDEVSGGADMAPCPDPGPAKARNHFTDKRTIPLSTSTSTTDTDSDTPLARLPSRTKAKILQSVAHQSSRPSSSSSSISSLTSLSSLSSSSPASESDKSTFAPTLAFTSHTPSNTRYRFDRRAALEQSHIDKFVSLEVALDGACPTPSPETSTTAATVDEPGDGDGDGDGEDENEGKGDGRTRRRRRSRSAQSSSRKNKDENTAATAQTPIHSTPPPPPQPPLLRTKRWINGLAFLPSPPPPPSTNSAPRTGGAAARSACKRGAGAQGKTASAASKSNDKTASSSKHTTAAAAKVKVSVRGKEKAKAHIEATTRVLRARRACGRHGGVGKGTGEGKGEDEDGDESWEDGDEEDEEGEQAGEKWEEDGHGDGDEEGKDWQTGERGVVFAWPEGLARK</sequence>
<feature type="compositionally biased region" description="Low complexity" evidence="1">
    <location>
        <begin position="965"/>
        <end position="991"/>
    </location>
</feature>
<dbReference type="InterPro" id="IPR010730">
    <property type="entry name" value="HET"/>
</dbReference>
<feature type="compositionally biased region" description="Pro residues" evidence="1">
    <location>
        <begin position="1110"/>
        <end position="1119"/>
    </location>
</feature>
<feature type="compositionally biased region" description="Acidic residues" evidence="1">
    <location>
        <begin position="253"/>
        <end position="265"/>
    </location>
</feature>
<feature type="compositionally biased region" description="Low complexity" evidence="1">
    <location>
        <begin position="1177"/>
        <end position="1193"/>
    </location>
</feature>
<comment type="caution">
    <text evidence="3">The sequence shown here is derived from an EMBL/GenBank/DDBJ whole genome shotgun (WGS) entry which is preliminary data.</text>
</comment>
<dbReference type="EMBL" id="JBBWRZ010000008">
    <property type="protein sequence ID" value="KAK8230316.1"/>
    <property type="molecule type" value="Genomic_DNA"/>
</dbReference>
<feature type="region of interest" description="Disordered" evidence="1">
    <location>
        <begin position="537"/>
        <end position="617"/>
    </location>
</feature>
<feature type="compositionally biased region" description="Polar residues" evidence="1">
    <location>
        <begin position="1100"/>
        <end position="1109"/>
    </location>
</feature>
<name>A0ABR1YHY7_9PEZI</name>
<dbReference type="Pfam" id="PF06985">
    <property type="entry name" value="HET"/>
    <property type="match status" value="1"/>
</dbReference>
<dbReference type="PANTHER" id="PTHR24148:SF64">
    <property type="entry name" value="HETEROKARYON INCOMPATIBILITY DOMAIN-CONTAINING PROTEIN"/>
    <property type="match status" value="1"/>
</dbReference>
<feature type="compositionally biased region" description="Basic residues" evidence="1">
    <location>
        <begin position="412"/>
        <end position="433"/>
    </location>
</feature>
<feature type="region of interest" description="Disordered" evidence="1">
    <location>
        <begin position="1038"/>
        <end position="1293"/>
    </location>
</feature>
<feature type="compositionally biased region" description="Low complexity" evidence="1">
    <location>
        <begin position="1046"/>
        <end position="1056"/>
    </location>
</feature>
<accession>A0ABR1YHY7</accession>
<evidence type="ECO:0000256" key="1">
    <source>
        <dbReference type="SAM" id="MobiDB-lite"/>
    </source>
</evidence>
<feature type="compositionally biased region" description="Polar residues" evidence="1">
    <location>
        <begin position="1003"/>
        <end position="1013"/>
    </location>
</feature>
<dbReference type="InterPro" id="IPR052895">
    <property type="entry name" value="HetReg/Transcr_Mod"/>
</dbReference>
<proteinExistence type="predicted"/>
<feature type="region of interest" description="Disordered" evidence="1">
    <location>
        <begin position="409"/>
        <end position="435"/>
    </location>
</feature>
<feature type="compositionally biased region" description="Basic and acidic residues" evidence="1">
    <location>
        <begin position="237"/>
        <end position="250"/>
    </location>
</feature>
<dbReference type="Proteomes" id="UP001492380">
    <property type="component" value="Unassembled WGS sequence"/>
</dbReference>
<feature type="region of interest" description="Disordered" evidence="1">
    <location>
        <begin position="56"/>
        <end position="75"/>
    </location>
</feature>
<feature type="compositionally biased region" description="Acidic residues" evidence="1">
    <location>
        <begin position="1057"/>
        <end position="1071"/>
    </location>
</feature>
<feature type="compositionally biased region" description="Low complexity" evidence="1">
    <location>
        <begin position="769"/>
        <end position="781"/>
    </location>
</feature>
<organism evidence="3 4">
    <name type="scientific">Phyllosticta capitalensis</name>
    <dbReference type="NCBI Taxonomy" id="121624"/>
    <lineage>
        <taxon>Eukaryota</taxon>
        <taxon>Fungi</taxon>
        <taxon>Dikarya</taxon>
        <taxon>Ascomycota</taxon>
        <taxon>Pezizomycotina</taxon>
        <taxon>Dothideomycetes</taxon>
        <taxon>Dothideomycetes incertae sedis</taxon>
        <taxon>Botryosphaeriales</taxon>
        <taxon>Phyllostictaceae</taxon>
        <taxon>Phyllosticta</taxon>
    </lineage>
</organism>
<feature type="domain" description="Heterokaryon incompatibility" evidence="2">
    <location>
        <begin position="84"/>
        <end position="305"/>
    </location>
</feature>
<protein>
    <recommendedName>
        <fullName evidence="2">Heterokaryon incompatibility domain-containing protein</fullName>
    </recommendedName>
</protein>
<dbReference type="PANTHER" id="PTHR24148">
    <property type="entry name" value="ANKYRIN REPEAT DOMAIN-CONTAINING PROTEIN 39 HOMOLOG-RELATED"/>
    <property type="match status" value="1"/>
</dbReference>
<evidence type="ECO:0000259" key="2">
    <source>
        <dbReference type="Pfam" id="PF06985"/>
    </source>
</evidence>
<keyword evidence="4" id="KW-1185">Reference proteome</keyword>
<gene>
    <name evidence="3" type="ORF">HDK90DRAFT_526657</name>
</gene>
<evidence type="ECO:0000313" key="4">
    <source>
        <dbReference type="Proteomes" id="UP001492380"/>
    </source>
</evidence>
<feature type="region of interest" description="Disordered" evidence="1">
    <location>
        <begin position="755"/>
        <end position="800"/>
    </location>
</feature>
<feature type="compositionally biased region" description="Polar residues" evidence="1">
    <location>
        <begin position="566"/>
        <end position="575"/>
    </location>
</feature>
<feature type="region of interest" description="Disordered" evidence="1">
    <location>
        <begin position="226"/>
        <end position="274"/>
    </location>
</feature>
<evidence type="ECO:0000313" key="3">
    <source>
        <dbReference type="EMBL" id="KAK8230316.1"/>
    </source>
</evidence>
<feature type="compositionally biased region" description="Gly residues" evidence="1">
    <location>
        <begin position="1221"/>
        <end position="1231"/>
    </location>
</feature>
<feature type="region of interest" description="Disordered" evidence="1">
    <location>
        <begin position="875"/>
        <end position="1013"/>
    </location>
</feature>